<dbReference type="AlphaFoldDB" id="A0AB37IM87"/>
<dbReference type="InterPro" id="IPR052509">
    <property type="entry name" value="Metal_resp_DNA-bind_regulator"/>
</dbReference>
<comment type="caution">
    <text evidence="2">The sequence shown here is derived from an EMBL/GenBank/DDBJ whole genome shotgun (WGS) entry which is preliminary data.</text>
</comment>
<dbReference type="Pfam" id="PF03551">
    <property type="entry name" value="PadR"/>
    <property type="match status" value="1"/>
</dbReference>
<evidence type="ECO:0000259" key="1">
    <source>
        <dbReference type="Pfam" id="PF03551"/>
    </source>
</evidence>
<evidence type="ECO:0000313" key="3">
    <source>
        <dbReference type="Proteomes" id="UP000253498"/>
    </source>
</evidence>
<dbReference type="InterPro" id="IPR005149">
    <property type="entry name" value="Tscrpt_reg_PadR_N"/>
</dbReference>
<dbReference type="PANTHER" id="PTHR33169:SF24">
    <property type="entry name" value="TRANSCRIPTIONAL REGULATOR, PADR FAMILY"/>
    <property type="match status" value="1"/>
</dbReference>
<feature type="domain" description="Transcription regulator PadR N-terminal" evidence="1">
    <location>
        <begin position="19"/>
        <end position="89"/>
    </location>
</feature>
<dbReference type="SUPFAM" id="SSF46785">
    <property type="entry name" value="Winged helix' DNA-binding domain"/>
    <property type="match status" value="1"/>
</dbReference>
<dbReference type="InterPro" id="IPR036390">
    <property type="entry name" value="WH_DNA-bd_sf"/>
</dbReference>
<sequence length="114" mass="13317">MKLLGKSNQFKKGVLELCVLYLLKNKDRYGYEITQLVNKNIPLTEGALYPILRRFVKEGYCVTYLKESKGGPARKYYQITSLGKEYLAELNKEWMVFVENVALLKQEEDERANE</sequence>
<evidence type="ECO:0000313" key="2">
    <source>
        <dbReference type="EMBL" id="RBT69681.1"/>
    </source>
</evidence>
<dbReference type="EMBL" id="LESJ01000003">
    <property type="protein sequence ID" value="RBT69681.1"/>
    <property type="molecule type" value="Genomic_DNA"/>
</dbReference>
<proteinExistence type="predicted"/>
<reference evidence="2 3" key="1">
    <citation type="submission" date="2015-06" db="EMBL/GenBank/DDBJ databases">
        <title>The Genome Sequence of Enterococcus hirae 88EA1.</title>
        <authorList>
            <consortium name="The Broad Institute Genomics Platform"/>
            <consortium name="The Broad Institute Genome Sequencing Center for Infectious Disease"/>
            <person name="Earl A.M."/>
            <person name="Van Tyne D."/>
            <person name="Lebreton F."/>
            <person name="Saavedra J.T."/>
            <person name="Gilmore M.S."/>
            <person name="Manson McGuire A."/>
            <person name="Clock S."/>
            <person name="Crupain M."/>
            <person name="Rangan U."/>
            <person name="Young S."/>
            <person name="Abouelleil A."/>
            <person name="Cao P."/>
            <person name="Chapman S.B."/>
            <person name="Griggs A."/>
            <person name="Priest M."/>
            <person name="Shea T."/>
            <person name="Wortman J."/>
            <person name="Nusbaum C."/>
            <person name="Birren B."/>
        </authorList>
    </citation>
    <scope>NUCLEOTIDE SEQUENCE [LARGE SCALE GENOMIC DNA]</scope>
    <source>
        <strain evidence="2 3">88EA1</strain>
    </source>
</reference>
<protein>
    <recommendedName>
        <fullName evidence="1">Transcription regulator PadR N-terminal domain-containing protein</fullName>
    </recommendedName>
</protein>
<dbReference type="PANTHER" id="PTHR33169">
    <property type="entry name" value="PADR-FAMILY TRANSCRIPTIONAL REGULATOR"/>
    <property type="match status" value="1"/>
</dbReference>
<dbReference type="Proteomes" id="UP000253498">
    <property type="component" value="Unassembled WGS sequence"/>
</dbReference>
<name>A0AB37IM87_ENTHR</name>
<accession>A0AB37IM87</accession>
<organism evidence="2 3">
    <name type="scientific">Enterococcus hirae</name>
    <dbReference type="NCBI Taxonomy" id="1354"/>
    <lineage>
        <taxon>Bacteria</taxon>
        <taxon>Bacillati</taxon>
        <taxon>Bacillota</taxon>
        <taxon>Bacilli</taxon>
        <taxon>Lactobacillales</taxon>
        <taxon>Enterococcaceae</taxon>
        <taxon>Enterococcus</taxon>
    </lineage>
</organism>
<dbReference type="Gene3D" id="1.10.10.10">
    <property type="entry name" value="Winged helix-like DNA-binding domain superfamily/Winged helix DNA-binding domain"/>
    <property type="match status" value="1"/>
</dbReference>
<dbReference type="InterPro" id="IPR036388">
    <property type="entry name" value="WH-like_DNA-bd_sf"/>
</dbReference>
<dbReference type="RefSeq" id="WP_311395869.1">
    <property type="nucleotide sequence ID" value="NZ_RKPR01000001.1"/>
</dbReference>
<gene>
    <name evidence="2" type="ORF">EB03_00728</name>
</gene>